<dbReference type="AlphaFoldDB" id="A0AAD4MW64"/>
<protein>
    <submittedName>
        <fullName evidence="1">Uncharacterized protein</fullName>
    </submittedName>
</protein>
<gene>
    <name evidence="1" type="ORF">DdX_13582</name>
</gene>
<sequence>MSNQPSGSNNAASDTTEPELTFVCEDGDIIPVPSHFHKLSKFVVDYIANFFSDGTANSDPNVSRIILSHIEGRHVRIMFIFIEEWRMRKPAEFADCCADNENAVKKIRSIPMWAQTFIQLYPRNDVILCVNAANFLGCHVVVKYFMMFLAKKLAACDSAEEMREYLNETNDFSDNERAQSLRLAESGGSWKAFIVANNATKKSAK</sequence>
<evidence type="ECO:0000313" key="1">
    <source>
        <dbReference type="EMBL" id="KAI1705444.1"/>
    </source>
</evidence>
<name>A0AAD4MW64_9BILA</name>
<dbReference type="Proteomes" id="UP001201812">
    <property type="component" value="Unassembled WGS sequence"/>
</dbReference>
<organism evidence="1 2">
    <name type="scientific">Ditylenchus destructor</name>
    <dbReference type="NCBI Taxonomy" id="166010"/>
    <lineage>
        <taxon>Eukaryota</taxon>
        <taxon>Metazoa</taxon>
        <taxon>Ecdysozoa</taxon>
        <taxon>Nematoda</taxon>
        <taxon>Chromadorea</taxon>
        <taxon>Rhabditida</taxon>
        <taxon>Tylenchina</taxon>
        <taxon>Tylenchomorpha</taxon>
        <taxon>Sphaerularioidea</taxon>
        <taxon>Anguinidae</taxon>
        <taxon>Anguininae</taxon>
        <taxon>Ditylenchus</taxon>
    </lineage>
</organism>
<dbReference type="GO" id="GO:0006511">
    <property type="term" value="P:ubiquitin-dependent protein catabolic process"/>
    <property type="evidence" value="ECO:0007669"/>
    <property type="project" value="InterPro"/>
</dbReference>
<dbReference type="InterPro" id="IPR036296">
    <property type="entry name" value="SKP1-like_dim_sf"/>
</dbReference>
<accession>A0AAD4MW64</accession>
<dbReference type="EMBL" id="JAKKPZ010000056">
    <property type="protein sequence ID" value="KAI1705444.1"/>
    <property type="molecule type" value="Genomic_DNA"/>
</dbReference>
<proteinExistence type="predicted"/>
<dbReference type="Gene3D" id="3.30.710.10">
    <property type="entry name" value="Potassium Channel Kv1.1, Chain A"/>
    <property type="match status" value="1"/>
</dbReference>
<keyword evidence="2" id="KW-1185">Reference proteome</keyword>
<dbReference type="SUPFAM" id="SSF81382">
    <property type="entry name" value="Skp1 dimerisation domain-like"/>
    <property type="match status" value="1"/>
</dbReference>
<reference evidence="1" key="1">
    <citation type="submission" date="2022-01" db="EMBL/GenBank/DDBJ databases">
        <title>Genome Sequence Resource for Two Populations of Ditylenchus destructor, the Migratory Endoparasitic Phytonematode.</title>
        <authorList>
            <person name="Zhang H."/>
            <person name="Lin R."/>
            <person name="Xie B."/>
        </authorList>
    </citation>
    <scope>NUCLEOTIDE SEQUENCE</scope>
    <source>
        <strain evidence="1">BazhouSP</strain>
    </source>
</reference>
<evidence type="ECO:0000313" key="2">
    <source>
        <dbReference type="Proteomes" id="UP001201812"/>
    </source>
</evidence>
<comment type="caution">
    <text evidence="1">The sequence shown here is derived from an EMBL/GenBank/DDBJ whole genome shotgun (WGS) entry which is preliminary data.</text>
</comment>
<dbReference type="InterPro" id="IPR011333">
    <property type="entry name" value="SKP1/BTB/POZ_sf"/>
</dbReference>